<dbReference type="Pfam" id="PF01717">
    <property type="entry name" value="Meth_synt_2"/>
    <property type="match status" value="1"/>
</dbReference>
<dbReference type="GO" id="GO:0032259">
    <property type="term" value="P:methylation"/>
    <property type="evidence" value="ECO:0007669"/>
    <property type="project" value="UniProtKB-KW"/>
</dbReference>
<evidence type="ECO:0000313" key="5">
    <source>
        <dbReference type="EMBL" id="GHD38988.1"/>
    </source>
</evidence>
<name>A0A918XM33_9PROT</name>
<dbReference type="AlphaFoldDB" id="A0A918XM33"/>
<evidence type="ECO:0000313" key="6">
    <source>
        <dbReference type="Proteomes" id="UP000630353"/>
    </source>
</evidence>
<protein>
    <submittedName>
        <fullName evidence="5">5-methyltetrahydropteroyltriglutamate--homocysteine methyltransferase</fullName>
    </submittedName>
</protein>
<dbReference type="InterPro" id="IPR002629">
    <property type="entry name" value="Met_Synth_C/arc"/>
</dbReference>
<evidence type="ECO:0000256" key="3">
    <source>
        <dbReference type="ARBA" id="ARBA00022833"/>
    </source>
</evidence>
<evidence type="ECO:0000256" key="1">
    <source>
        <dbReference type="ARBA" id="ARBA00001947"/>
    </source>
</evidence>
<sequence>MITERIAALPLLPTTVVGSYPQPGWLVDPEALKQAGVPRLRAKGIWRLSGEQLAEGQRDATVLAVHDMERAGIDIVGDGEAGRESYSNQFATALEGVDIETPGSTIGRYGQTTLVPRVVGPVRRVRPVIVDEVKFLRAQTDRPIKVTLPGPFTMTQQASNEHYADDADLAMAYAAAVNEELMELFAAGADIVQLDEPWMQARPKLAHDYAVPAINRALEGAPGTTAVHLCFGYAAIVKDKPSGYSFLPELEASTADIVSIEAAQPGLDPAALAALPSKRIMLGVIDLNDPKPETAEIVAGRLRAALKHMPAERLIAAPDCGMKYLPRAVAFAKLKAMAEGARIVRDELGR</sequence>
<reference evidence="5" key="1">
    <citation type="journal article" date="2014" name="Int. J. Syst. Evol. Microbiol.">
        <title>Complete genome sequence of Corynebacterium casei LMG S-19264T (=DSM 44701T), isolated from a smear-ripened cheese.</title>
        <authorList>
            <consortium name="US DOE Joint Genome Institute (JGI-PGF)"/>
            <person name="Walter F."/>
            <person name="Albersmeier A."/>
            <person name="Kalinowski J."/>
            <person name="Ruckert C."/>
        </authorList>
    </citation>
    <scope>NUCLEOTIDE SEQUENCE</scope>
    <source>
        <strain evidence="5">KCTC 42651</strain>
    </source>
</reference>
<dbReference type="Gene3D" id="3.20.20.210">
    <property type="match status" value="1"/>
</dbReference>
<keyword evidence="2" id="KW-0479">Metal-binding</keyword>
<dbReference type="Proteomes" id="UP000630353">
    <property type="component" value="Unassembled WGS sequence"/>
</dbReference>
<dbReference type="SUPFAM" id="SSF51726">
    <property type="entry name" value="UROD/MetE-like"/>
    <property type="match status" value="1"/>
</dbReference>
<feature type="domain" description="Cobalamin-independent methionine synthase MetE C-terminal/archaeal" evidence="4">
    <location>
        <begin position="12"/>
        <end position="341"/>
    </location>
</feature>
<evidence type="ECO:0000256" key="2">
    <source>
        <dbReference type="ARBA" id="ARBA00022723"/>
    </source>
</evidence>
<dbReference type="RefSeq" id="WP_189986893.1">
    <property type="nucleotide sequence ID" value="NZ_BMZS01000001.1"/>
</dbReference>
<proteinExistence type="predicted"/>
<evidence type="ECO:0000259" key="4">
    <source>
        <dbReference type="Pfam" id="PF01717"/>
    </source>
</evidence>
<keyword evidence="5" id="KW-0808">Transferase</keyword>
<dbReference type="GO" id="GO:0009086">
    <property type="term" value="P:methionine biosynthetic process"/>
    <property type="evidence" value="ECO:0007669"/>
    <property type="project" value="InterPro"/>
</dbReference>
<dbReference type="CDD" id="cd03311">
    <property type="entry name" value="CIMS_C_terminal_like"/>
    <property type="match status" value="1"/>
</dbReference>
<gene>
    <name evidence="5" type="ORF">GCM10017083_00360</name>
</gene>
<keyword evidence="5" id="KW-0489">Methyltransferase</keyword>
<dbReference type="GO" id="GO:0008270">
    <property type="term" value="F:zinc ion binding"/>
    <property type="evidence" value="ECO:0007669"/>
    <property type="project" value="InterPro"/>
</dbReference>
<organism evidence="5 6">
    <name type="scientific">Thalassobaculum fulvum</name>
    <dbReference type="NCBI Taxonomy" id="1633335"/>
    <lineage>
        <taxon>Bacteria</taxon>
        <taxon>Pseudomonadati</taxon>
        <taxon>Pseudomonadota</taxon>
        <taxon>Alphaproteobacteria</taxon>
        <taxon>Rhodospirillales</taxon>
        <taxon>Thalassobaculaceae</taxon>
        <taxon>Thalassobaculum</taxon>
    </lineage>
</organism>
<dbReference type="EMBL" id="BMZS01000001">
    <property type="protein sequence ID" value="GHD38988.1"/>
    <property type="molecule type" value="Genomic_DNA"/>
</dbReference>
<keyword evidence="6" id="KW-1185">Reference proteome</keyword>
<dbReference type="GO" id="GO:0003871">
    <property type="term" value="F:5-methyltetrahydropteroyltriglutamate-homocysteine S-methyltransferase activity"/>
    <property type="evidence" value="ECO:0007669"/>
    <property type="project" value="InterPro"/>
</dbReference>
<comment type="caution">
    <text evidence="5">The sequence shown here is derived from an EMBL/GenBank/DDBJ whole genome shotgun (WGS) entry which is preliminary data.</text>
</comment>
<comment type="cofactor">
    <cofactor evidence="1">
        <name>Zn(2+)</name>
        <dbReference type="ChEBI" id="CHEBI:29105"/>
    </cofactor>
</comment>
<keyword evidence="3" id="KW-0862">Zinc</keyword>
<accession>A0A918XM33</accession>
<dbReference type="InterPro" id="IPR038071">
    <property type="entry name" value="UROD/MetE-like_sf"/>
</dbReference>
<reference evidence="5" key="2">
    <citation type="submission" date="2020-09" db="EMBL/GenBank/DDBJ databases">
        <authorList>
            <person name="Sun Q."/>
            <person name="Kim S."/>
        </authorList>
    </citation>
    <scope>NUCLEOTIDE SEQUENCE</scope>
    <source>
        <strain evidence="5">KCTC 42651</strain>
    </source>
</reference>
<dbReference type="PANTHER" id="PTHR30519">
    <property type="entry name" value="5-METHYLTETRAHYDROPTEROYLTRIGLUTAMATE--HOMOCYSTEINE METHYLTRANSFERASE"/>
    <property type="match status" value="1"/>
</dbReference>